<dbReference type="InterPro" id="IPR027396">
    <property type="entry name" value="DsrEFH-like"/>
</dbReference>
<dbReference type="EMBL" id="JTJL01000057">
    <property type="protein sequence ID" value="OBW91834.1"/>
    <property type="molecule type" value="Genomic_DNA"/>
</dbReference>
<proteinExistence type="predicted"/>
<organism evidence="1 2">
    <name type="scientific">Gallibacterium salpingitidis</name>
    <dbReference type="NCBI Taxonomy" id="505341"/>
    <lineage>
        <taxon>Bacteria</taxon>
        <taxon>Pseudomonadati</taxon>
        <taxon>Pseudomonadota</taxon>
        <taxon>Gammaproteobacteria</taxon>
        <taxon>Pasteurellales</taxon>
        <taxon>Pasteurellaceae</taxon>
        <taxon>Gallibacterium</taxon>
    </lineage>
</organism>
<dbReference type="InterPro" id="IPR007215">
    <property type="entry name" value="Sulphur_relay_TusB/DsrH"/>
</dbReference>
<dbReference type="OrthoDB" id="7064722at2"/>
<reference evidence="1 2" key="1">
    <citation type="submission" date="2014-11" db="EMBL/GenBank/DDBJ databases">
        <title>Pan-genome of Gallibacterium spp.</title>
        <authorList>
            <person name="Kudirkiene E."/>
            <person name="Bojesen A.M."/>
        </authorList>
    </citation>
    <scope>NUCLEOTIDE SEQUENCE [LARGE SCALE GENOMIC DNA]</scope>
    <source>
        <strain evidence="1 2">F150</strain>
    </source>
</reference>
<gene>
    <name evidence="1" type="ORF">QS62_09715</name>
</gene>
<dbReference type="Proteomes" id="UP000092649">
    <property type="component" value="Unassembled WGS sequence"/>
</dbReference>
<dbReference type="SUPFAM" id="SSF75169">
    <property type="entry name" value="DsrEFH-like"/>
    <property type="match status" value="1"/>
</dbReference>
<protein>
    <submittedName>
        <fullName evidence="1">Sulfur transfer complex subunit TusB</fullName>
    </submittedName>
</protein>
<keyword evidence="2" id="KW-1185">Reference proteome</keyword>
<evidence type="ECO:0000313" key="2">
    <source>
        <dbReference type="Proteomes" id="UP000092649"/>
    </source>
</evidence>
<dbReference type="Pfam" id="PF04077">
    <property type="entry name" value="DsrH"/>
    <property type="match status" value="1"/>
</dbReference>
<evidence type="ECO:0000313" key="1">
    <source>
        <dbReference type="EMBL" id="OBW91834.1"/>
    </source>
</evidence>
<name>A0A1A7NS58_9PAST</name>
<comment type="caution">
    <text evidence="1">The sequence shown here is derived from an EMBL/GenBank/DDBJ whole genome shotgun (WGS) entry which is preliminary data.</text>
</comment>
<dbReference type="GO" id="GO:0002143">
    <property type="term" value="P:tRNA wobble position uridine thiolation"/>
    <property type="evidence" value="ECO:0007669"/>
    <property type="project" value="InterPro"/>
</dbReference>
<accession>A0A1A7NS58</accession>
<dbReference type="RefSeq" id="WP_066109459.1">
    <property type="nucleotide sequence ID" value="NZ_JTJL01000057.1"/>
</dbReference>
<dbReference type="AlphaFoldDB" id="A0A1A7NS58"/>
<dbReference type="Gene3D" id="3.40.1260.10">
    <property type="entry name" value="DsrEFH-like"/>
    <property type="match status" value="1"/>
</dbReference>
<dbReference type="GO" id="GO:0005737">
    <property type="term" value="C:cytoplasm"/>
    <property type="evidence" value="ECO:0007669"/>
    <property type="project" value="InterPro"/>
</dbReference>
<sequence length="95" mass="11145">MLYTFSKSQYDQQQLVQLFSNVTEQDAILLWQDGVLLPIKYPTLFQPEQSYFLLENDVTARDLHYFFSANRASFSIISLRDLVKLTEQYSPQVSL</sequence>